<dbReference type="InterPro" id="IPR008271">
    <property type="entry name" value="Ser/Thr_kinase_AS"/>
</dbReference>
<dbReference type="GO" id="GO:0005524">
    <property type="term" value="F:ATP binding"/>
    <property type="evidence" value="ECO:0007669"/>
    <property type="project" value="UniProtKB-KW"/>
</dbReference>
<dbReference type="OrthoDB" id="346907at2759"/>
<dbReference type="PANTHER" id="PTHR43671:SF13">
    <property type="entry name" value="SERINE_THREONINE-PROTEIN KINASE NEK2"/>
    <property type="match status" value="1"/>
</dbReference>
<evidence type="ECO:0000256" key="4">
    <source>
        <dbReference type="ARBA" id="ARBA00022777"/>
    </source>
</evidence>
<dbReference type="InterPro" id="IPR000719">
    <property type="entry name" value="Prot_kinase_dom"/>
</dbReference>
<dbReference type="PANTHER" id="PTHR43671">
    <property type="entry name" value="SERINE/THREONINE-PROTEIN KINASE NEK"/>
    <property type="match status" value="1"/>
</dbReference>
<dbReference type="Gene3D" id="1.10.510.10">
    <property type="entry name" value="Transferase(Phosphotransferase) domain 1"/>
    <property type="match status" value="1"/>
</dbReference>
<dbReference type="AlphaFoldDB" id="A0A5J4WRN1"/>
<dbReference type="GO" id="GO:0004674">
    <property type="term" value="F:protein serine/threonine kinase activity"/>
    <property type="evidence" value="ECO:0007669"/>
    <property type="project" value="UniProtKB-EC"/>
</dbReference>
<protein>
    <recommendedName>
        <fullName evidence="1">non-specific serine/threonine protein kinase</fullName>
        <ecNumber evidence="1">2.7.11.1</ecNumber>
    </recommendedName>
</protein>
<dbReference type="EC" id="2.7.11.1" evidence="1"/>
<evidence type="ECO:0000256" key="5">
    <source>
        <dbReference type="ARBA" id="ARBA00022840"/>
    </source>
</evidence>
<comment type="caution">
    <text evidence="7">The sequence shown here is derived from an EMBL/GenBank/DDBJ whole genome shotgun (WGS) entry which is preliminary data.</text>
</comment>
<keyword evidence="4 7" id="KW-0418">Kinase</keyword>
<dbReference type="EMBL" id="SNRW01001113">
    <property type="protein sequence ID" value="KAA6397734.1"/>
    <property type="molecule type" value="Genomic_DNA"/>
</dbReference>
<reference evidence="7 8" key="1">
    <citation type="submission" date="2019-03" db="EMBL/GenBank/DDBJ databases">
        <title>Single cell metagenomics reveals metabolic interactions within the superorganism composed of flagellate Streblomastix strix and complex community of Bacteroidetes bacteria on its surface.</title>
        <authorList>
            <person name="Treitli S.C."/>
            <person name="Kolisko M."/>
            <person name="Husnik F."/>
            <person name="Keeling P."/>
            <person name="Hampl V."/>
        </authorList>
    </citation>
    <scope>NUCLEOTIDE SEQUENCE [LARGE SCALE GENOMIC DNA]</scope>
    <source>
        <strain evidence="7">ST1C</strain>
    </source>
</reference>
<organism evidence="7 8">
    <name type="scientific">Streblomastix strix</name>
    <dbReference type="NCBI Taxonomy" id="222440"/>
    <lineage>
        <taxon>Eukaryota</taxon>
        <taxon>Metamonada</taxon>
        <taxon>Preaxostyla</taxon>
        <taxon>Oxymonadida</taxon>
        <taxon>Streblomastigidae</taxon>
        <taxon>Streblomastix</taxon>
    </lineage>
</organism>
<dbReference type="PROSITE" id="PS00108">
    <property type="entry name" value="PROTEIN_KINASE_ST"/>
    <property type="match status" value="1"/>
</dbReference>
<dbReference type="InterPro" id="IPR011009">
    <property type="entry name" value="Kinase-like_dom_sf"/>
</dbReference>
<keyword evidence="3" id="KW-0547">Nucleotide-binding</keyword>
<evidence type="ECO:0000256" key="3">
    <source>
        <dbReference type="ARBA" id="ARBA00022741"/>
    </source>
</evidence>
<dbReference type="Pfam" id="PF00069">
    <property type="entry name" value="Pkinase"/>
    <property type="match status" value="1"/>
</dbReference>
<evidence type="ECO:0000256" key="2">
    <source>
        <dbReference type="ARBA" id="ARBA00022679"/>
    </source>
</evidence>
<proteinExistence type="predicted"/>
<gene>
    <name evidence="7" type="ORF">EZS28_006737</name>
</gene>
<keyword evidence="2" id="KW-0808">Transferase</keyword>
<evidence type="ECO:0000313" key="7">
    <source>
        <dbReference type="EMBL" id="KAA6397734.1"/>
    </source>
</evidence>
<dbReference type="SUPFAM" id="SSF56112">
    <property type="entry name" value="Protein kinase-like (PK-like)"/>
    <property type="match status" value="1"/>
</dbReference>
<evidence type="ECO:0000259" key="6">
    <source>
        <dbReference type="PROSITE" id="PS50011"/>
    </source>
</evidence>
<dbReference type="Proteomes" id="UP000324800">
    <property type="component" value="Unassembled WGS sequence"/>
</dbReference>
<dbReference type="InterPro" id="IPR050660">
    <property type="entry name" value="NEK_Ser/Thr_kinase"/>
</dbReference>
<evidence type="ECO:0000256" key="1">
    <source>
        <dbReference type="ARBA" id="ARBA00012513"/>
    </source>
</evidence>
<evidence type="ECO:0000313" key="8">
    <source>
        <dbReference type="Proteomes" id="UP000324800"/>
    </source>
</evidence>
<keyword evidence="5" id="KW-0067">ATP-binding</keyword>
<accession>A0A5J4WRN1</accession>
<dbReference type="PROSITE" id="PS50011">
    <property type="entry name" value="PROTEIN_KINASE_DOM"/>
    <property type="match status" value="1"/>
</dbReference>
<feature type="domain" description="Protein kinase" evidence="6">
    <location>
        <begin position="1"/>
        <end position="249"/>
    </location>
</feature>
<name>A0A5J4WRN1_9EUKA</name>
<sequence>MDYETQRERDLVDQEIRIHKESYDMLHQSANLQSVPIVEPLGFFLNEDNTKAYQVMEYCERSDLKGYINNMKKTGTEISEDDAWGLISQICSITHKLHSLRIIHGDFKPENILLTKDNQIKLCDFGFVKKINEGEDSVDSREFTMLYVAPETFQNISPETNSHQKLKLTTAADIWTIGVVCYELLAKRHPFMNENDDQVSVMEFVRRVIEDEPAALPDQYSENLKALINRMLIKDPAQRITAFEIHEWPEIQAKLEKK</sequence>